<gene>
    <name evidence="13" type="ORF">AO440_001672</name>
</gene>
<dbReference type="VEuPathDB" id="FungiDB:B1J91_G04609g"/>
<dbReference type="GO" id="GO:0005938">
    <property type="term" value="C:cell cortex"/>
    <property type="evidence" value="ECO:0007669"/>
    <property type="project" value="EnsemblFungi"/>
</dbReference>
<evidence type="ECO:0000256" key="3">
    <source>
        <dbReference type="ARBA" id="ARBA00022527"/>
    </source>
</evidence>
<dbReference type="SUPFAM" id="SSF56112">
    <property type="entry name" value="Protein kinase-like (PK-like)"/>
    <property type="match status" value="1"/>
</dbReference>
<comment type="similarity">
    <text evidence="1">Belongs to the protein kinase superfamily. AGC Ser/Thr protein kinase family. PDPK1 subfamily.</text>
</comment>
<dbReference type="VEuPathDB" id="FungiDB:GVI51_G04411"/>
<keyword evidence="4" id="KW-0808">Transferase</keyword>
<evidence type="ECO:0000313" key="14">
    <source>
        <dbReference type="Proteomes" id="UP000054886"/>
    </source>
</evidence>
<feature type="compositionally biased region" description="Low complexity" evidence="11">
    <location>
        <begin position="522"/>
        <end position="531"/>
    </location>
</feature>
<evidence type="ECO:0000256" key="2">
    <source>
        <dbReference type="ARBA" id="ARBA00012513"/>
    </source>
</evidence>
<accession>A0A0W0C6V4</accession>
<evidence type="ECO:0000256" key="7">
    <source>
        <dbReference type="ARBA" id="ARBA00022840"/>
    </source>
</evidence>
<dbReference type="VEuPathDB" id="FungiDB:CAGL0G04609g"/>
<dbReference type="Gene3D" id="1.10.510.10">
    <property type="entry name" value="Transferase(Phosphotransferase) domain 1"/>
    <property type="match status" value="1"/>
</dbReference>
<feature type="binding site" evidence="10">
    <location>
        <position position="148"/>
    </location>
    <ligand>
        <name>ATP</name>
        <dbReference type="ChEBI" id="CHEBI:30616"/>
    </ligand>
</feature>
<organism evidence="13 14">
    <name type="scientific">Candida glabrata</name>
    <name type="common">Yeast</name>
    <name type="synonym">Torulopsis glabrata</name>
    <dbReference type="NCBI Taxonomy" id="5478"/>
    <lineage>
        <taxon>Eukaryota</taxon>
        <taxon>Fungi</taxon>
        <taxon>Dikarya</taxon>
        <taxon>Ascomycota</taxon>
        <taxon>Saccharomycotina</taxon>
        <taxon>Saccharomycetes</taxon>
        <taxon>Saccharomycetales</taxon>
        <taxon>Saccharomycetaceae</taxon>
        <taxon>Nakaseomyces</taxon>
    </lineage>
</organism>
<dbReference type="FunFam" id="1.10.510.10:FF:000534">
    <property type="entry name" value="Serine/threonine-protein kinase PKH2"/>
    <property type="match status" value="1"/>
</dbReference>
<feature type="domain" description="Protein kinase" evidence="12">
    <location>
        <begin position="118"/>
        <end position="383"/>
    </location>
</feature>
<dbReference type="GO" id="GO:0000196">
    <property type="term" value="P:cell integrity MAPK cascade"/>
    <property type="evidence" value="ECO:0007669"/>
    <property type="project" value="EnsemblFungi"/>
</dbReference>
<dbReference type="GO" id="GO:0032126">
    <property type="term" value="C:eisosome"/>
    <property type="evidence" value="ECO:0007669"/>
    <property type="project" value="EnsemblFungi"/>
</dbReference>
<dbReference type="AlphaFoldDB" id="A0A0W0C6V4"/>
<evidence type="ECO:0000259" key="12">
    <source>
        <dbReference type="PROSITE" id="PS50011"/>
    </source>
</evidence>
<evidence type="ECO:0000256" key="8">
    <source>
        <dbReference type="ARBA" id="ARBA00047899"/>
    </source>
</evidence>
<protein>
    <recommendedName>
        <fullName evidence="2">non-specific serine/threonine protein kinase</fullName>
        <ecNumber evidence="2">2.7.11.1</ecNumber>
    </recommendedName>
</protein>
<feature type="region of interest" description="Disordered" evidence="11">
    <location>
        <begin position="446"/>
        <end position="471"/>
    </location>
</feature>
<dbReference type="InterPro" id="IPR008271">
    <property type="entry name" value="Ser/Thr_kinase_AS"/>
</dbReference>
<dbReference type="GO" id="GO:0032511">
    <property type="term" value="P:late endosome to vacuole transport via multivesicular body sorting pathway"/>
    <property type="evidence" value="ECO:0007669"/>
    <property type="project" value="EnsemblFungi"/>
</dbReference>
<dbReference type="InterPro" id="IPR011009">
    <property type="entry name" value="Kinase-like_dom_sf"/>
</dbReference>
<keyword evidence="6 13" id="KW-0418">Kinase</keyword>
<dbReference type="Pfam" id="PF00069">
    <property type="entry name" value="Pkinase"/>
    <property type="match status" value="1"/>
</dbReference>
<dbReference type="GO" id="GO:0010606">
    <property type="term" value="P:positive regulation of cytoplasmic mRNA processing body assembly"/>
    <property type="evidence" value="ECO:0007669"/>
    <property type="project" value="EnsemblFungi"/>
</dbReference>
<keyword evidence="5 10" id="KW-0547">Nucleotide-binding</keyword>
<reference evidence="13 14" key="1">
    <citation type="submission" date="2015-10" db="EMBL/GenBank/DDBJ databases">
        <title>Draft genomes sequences of Candida glabrata isolates 1A, 1B, 2A, 2B, 3A and 3B.</title>
        <authorList>
            <person name="Haavelsrud O.E."/>
            <person name="Gaustad P."/>
        </authorList>
    </citation>
    <scope>NUCLEOTIDE SEQUENCE [LARGE SCALE GENOMIC DNA]</scope>
    <source>
        <strain evidence="13">910700640</strain>
    </source>
</reference>
<dbReference type="GO" id="GO:0005524">
    <property type="term" value="F:ATP binding"/>
    <property type="evidence" value="ECO:0007669"/>
    <property type="project" value="UniProtKB-UniRule"/>
</dbReference>
<keyword evidence="3" id="KW-0723">Serine/threonine-protein kinase</keyword>
<evidence type="ECO:0000256" key="9">
    <source>
        <dbReference type="ARBA" id="ARBA00048679"/>
    </source>
</evidence>
<dbReference type="InterPro" id="IPR017441">
    <property type="entry name" value="Protein_kinase_ATP_BS"/>
</dbReference>
<dbReference type="Proteomes" id="UP000054886">
    <property type="component" value="Unassembled WGS sequence"/>
</dbReference>
<comment type="catalytic activity">
    <reaction evidence="9">
        <text>L-seryl-[protein] + ATP = O-phospho-L-seryl-[protein] + ADP + H(+)</text>
        <dbReference type="Rhea" id="RHEA:17989"/>
        <dbReference type="Rhea" id="RHEA-COMP:9863"/>
        <dbReference type="Rhea" id="RHEA-COMP:11604"/>
        <dbReference type="ChEBI" id="CHEBI:15378"/>
        <dbReference type="ChEBI" id="CHEBI:29999"/>
        <dbReference type="ChEBI" id="CHEBI:30616"/>
        <dbReference type="ChEBI" id="CHEBI:83421"/>
        <dbReference type="ChEBI" id="CHEBI:456216"/>
        <dbReference type="EC" id="2.7.11.1"/>
    </reaction>
</comment>
<evidence type="ECO:0000313" key="13">
    <source>
        <dbReference type="EMBL" id="KTB07673.1"/>
    </source>
</evidence>
<evidence type="ECO:0000256" key="1">
    <source>
        <dbReference type="ARBA" id="ARBA00010006"/>
    </source>
</evidence>
<sequence length="965" mass="108857">MGKGHDSKPGVRPLLPSDEVELTAKLSSHRTHSHTTVISSVRSNSVTMPDLVSLHRVSTLEKALTDTSHFIPPVSENDEDINADKEVQTDVMTATDADIKDAEIFRRQTIIRKGIKDFKFGDMLGDGSYSQVFLATSKTDSSKTYAVKVLNKEYLIKQKKVKYVNIEKTALQNLKSVTGVINLSFTFQDEANLYFLLEYAPNGDFLSLIKKFGTLNEECTIYYSAQIIDAIGSMHSHGIIHRDIKPENILLDGNMKIKLTDFGTAKLLQKKSDKNGKPHYNLLTRSSSFVGTAEYVSPELLSDNYTDYKCDIWAFGCLVYQMIAGKPPFKATNEYLTFQKVMKVQFAFTAGFPTIIRDLVKNILVKQPEKRLTIPQIKEHCLFENINFSDNSVWSRDPPKILPYRINAKSMQPFSPPIPQSPFQKSKDDKHIIVGKNIKYIRKRTNLPNSISSPNLDAKSAPNSPTVSQPRNMHRNIDIAIPSQNFKSSAQGLALSSKGSNFIKDTQTKKQEGADNNKETKLTTSNTTKLSRSQSQKIDLHSKIYAKKKSSGNSKAHELHVITKEIPMKKNIDSPRPYSADSYTPKNNYEKSRNSGAPDLPERIYKFDKAESSPYNSDSDTPTDRNMIKRRFSKILLTDFMDIQKEHVLNNIIGDIIVVDTNIFEDKKQNLYSCILNESFRNATITKQDTVFKSTRENYPHKEEDYYYKSDIPFKTVSGIKELDISEEVISMKSVGDETAAGLYFSPCAFVVTTFGRALMIMETCDKLNFKRIFSINLFCSGTSICMNEVGIISIVNPFRTFILRCSKNDVLVVLSAIKRSIKLNPDSAPPPSIPESPKGANIGKNSAVFDAVQAARLANPILSREKYYRPTSTYHNRKAQNNTDKNNNRIFNSFVNAKASSKKSVLPVPNSRNLVNGLPSNKEPQTHMVGLGLSQRMRRSGDRTRNETFQQKFNSKNESFLRQR</sequence>
<dbReference type="InterPro" id="IPR000719">
    <property type="entry name" value="Prot_kinase_dom"/>
</dbReference>
<dbReference type="PROSITE" id="PS50011">
    <property type="entry name" value="PROTEIN_KINASE_DOM"/>
    <property type="match status" value="1"/>
</dbReference>
<dbReference type="PROSITE" id="PS00108">
    <property type="entry name" value="PROTEIN_KINASE_ST"/>
    <property type="match status" value="1"/>
</dbReference>
<dbReference type="Gene3D" id="3.30.200.20">
    <property type="entry name" value="Phosphorylase Kinase, domain 1"/>
    <property type="match status" value="1"/>
</dbReference>
<proteinExistence type="inferred from homology"/>
<evidence type="ECO:0000256" key="5">
    <source>
        <dbReference type="ARBA" id="ARBA00022741"/>
    </source>
</evidence>
<dbReference type="GO" id="GO:0060211">
    <property type="term" value="P:regulation of nuclear-transcribed mRNA poly(A) tail shortening"/>
    <property type="evidence" value="ECO:0007669"/>
    <property type="project" value="EnsemblFungi"/>
</dbReference>
<dbReference type="PANTHER" id="PTHR24356:SF163">
    <property type="entry name" value="3-PHOSPHOINOSITIDE-DEPENDENT PROTEIN KINASE 1-RELATED"/>
    <property type="match status" value="1"/>
</dbReference>
<dbReference type="GO" id="GO:0005634">
    <property type="term" value="C:nucleus"/>
    <property type="evidence" value="ECO:0007669"/>
    <property type="project" value="EnsemblFungi"/>
</dbReference>
<comment type="catalytic activity">
    <reaction evidence="8">
        <text>L-threonyl-[protein] + ATP = O-phospho-L-threonyl-[protein] + ADP + H(+)</text>
        <dbReference type="Rhea" id="RHEA:46608"/>
        <dbReference type="Rhea" id="RHEA-COMP:11060"/>
        <dbReference type="Rhea" id="RHEA-COMP:11605"/>
        <dbReference type="ChEBI" id="CHEBI:15378"/>
        <dbReference type="ChEBI" id="CHEBI:30013"/>
        <dbReference type="ChEBI" id="CHEBI:30616"/>
        <dbReference type="ChEBI" id="CHEBI:61977"/>
        <dbReference type="ChEBI" id="CHEBI:456216"/>
        <dbReference type="EC" id="2.7.11.1"/>
    </reaction>
</comment>
<evidence type="ECO:0000256" key="6">
    <source>
        <dbReference type="ARBA" id="ARBA00022777"/>
    </source>
</evidence>
<dbReference type="VEuPathDB" id="FungiDB:GWK60_G04389"/>
<dbReference type="EC" id="2.7.11.1" evidence="2"/>
<dbReference type="CDD" id="cd05581">
    <property type="entry name" value="STKc_PDK1"/>
    <property type="match status" value="1"/>
</dbReference>
<feature type="region of interest" description="Disordered" evidence="11">
    <location>
        <begin position="507"/>
        <end position="535"/>
    </location>
</feature>
<keyword evidence="7 10" id="KW-0067">ATP-binding</keyword>
<evidence type="ECO:0000256" key="4">
    <source>
        <dbReference type="ARBA" id="ARBA00022679"/>
    </source>
</evidence>
<dbReference type="SMART" id="SM00220">
    <property type="entry name" value="S_TKc"/>
    <property type="match status" value="1"/>
</dbReference>
<evidence type="ECO:0000256" key="10">
    <source>
        <dbReference type="PROSITE-ProRule" id="PRU10141"/>
    </source>
</evidence>
<dbReference type="EMBL" id="LLZZ01000107">
    <property type="protein sequence ID" value="KTB07673.1"/>
    <property type="molecule type" value="Genomic_DNA"/>
</dbReference>
<name>A0A0W0C6V4_CANGB</name>
<dbReference type="PANTHER" id="PTHR24356">
    <property type="entry name" value="SERINE/THREONINE-PROTEIN KINASE"/>
    <property type="match status" value="1"/>
</dbReference>
<comment type="caution">
    <text evidence="13">The sequence shown here is derived from an EMBL/GenBank/DDBJ whole genome shotgun (WGS) entry which is preliminary data.</text>
</comment>
<dbReference type="InterPro" id="IPR050236">
    <property type="entry name" value="Ser_Thr_kinase_AGC"/>
</dbReference>
<dbReference type="GO" id="GO:0004674">
    <property type="term" value="F:protein serine/threonine kinase activity"/>
    <property type="evidence" value="ECO:0007669"/>
    <property type="project" value="UniProtKB-KW"/>
</dbReference>
<dbReference type="InterPro" id="IPR039046">
    <property type="entry name" value="PDPK1"/>
</dbReference>
<feature type="region of interest" description="Disordered" evidence="11">
    <location>
        <begin position="566"/>
        <end position="601"/>
    </location>
</feature>
<dbReference type="FunFam" id="3.30.200.20:FF:000191">
    <property type="entry name" value="3-phosphoinositide-dependent protein kinase 2-like"/>
    <property type="match status" value="1"/>
</dbReference>
<evidence type="ECO:0000256" key="11">
    <source>
        <dbReference type="SAM" id="MobiDB-lite"/>
    </source>
</evidence>
<dbReference type="PROSITE" id="PS00107">
    <property type="entry name" value="PROTEIN_KINASE_ATP"/>
    <property type="match status" value="1"/>
</dbReference>
<feature type="compositionally biased region" description="Basic and acidic residues" evidence="11">
    <location>
        <begin position="507"/>
        <end position="521"/>
    </location>
</feature>